<dbReference type="InterPro" id="IPR050264">
    <property type="entry name" value="Bact_CCA-adding_enz_type3_sf"/>
</dbReference>
<name>A0ABT5DDX3_9BACT</name>
<dbReference type="PANTHER" id="PTHR46173:SF1">
    <property type="entry name" value="CCA TRNA NUCLEOTIDYLTRANSFERASE 1, MITOCHONDRIAL"/>
    <property type="match status" value="1"/>
</dbReference>
<accession>A0ABT5DDX3</accession>
<evidence type="ECO:0000313" key="9">
    <source>
        <dbReference type="EMBL" id="MDC0711350.1"/>
    </source>
</evidence>
<evidence type="ECO:0000256" key="7">
    <source>
        <dbReference type="RuleBase" id="RU003953"/>
    </source>
</evidence>
<protein>
    <submittedName>
        <fullName evidence="9">CCA tRNA nucleotidyltransferase</fullName>
    </submittedName>
</protein>
<evidence type="ECO:0000256" key="5">
    <source>
        <dbReference type="ARBA" id="ARBA00022723"/>
    </source>
</evidence>
<dbReference type="Proteomes" id="UP001221838">
    <property type="component" value="Unassembled WGS sequence"/>
</dbReference>
<evidence type="ECO:0000256" key="3">
    <source>
        <dbReference type="ARBA" id="ARBA00022694"/>
    </source>
</evidence>
<gene>
    <name evidence="9" type="ORF">POL68_22965</name>
</gene>
<dbReference type="Gene3D" id="3.30.460.10">
    <property type="entry name" value="Beta Polymerase, domain 2"/>
    <property type="match status" value="1"/>
</dbReference>
<keyword evidence="4" id="KW-0548">Nucleotidyltransferase</keyword>
<reference evidence="9 10" key="1">
    <citation type="submission" date="2022-11" db="EMBL/GenBank/DDBJ databases">
        <title>Minimal conservation of predation-associated metabolite biosynthetic gene clusters underscores biosynthetic potential of Myxococcota including descriptions for ten novel species: Archangium lansinium sp. nov., Myxococcus landrumus sp. nov., Nannocystis bai.</title>
        <authorList>
            <person name="Ahearne A."/>
            <person name="Stevens C."/>
            <person name="Dowd S."/>
        </authorList>
    </citation>
    <scope>NUCLEOTIDE SEQUENCE [LARGE SCALE GENOMIC DNA]</scope>
    <source>
        <strain evidence="9 10">NCWAL01</strain>
    </source>
</reference>
<feature type="domain" description="Poly A polymerase head" evidence="8">
    <location>
        <begin position="38"/>
        <end position="170"/>
    </location>
</feature>
<dbReference type="InterPro" id="IPR043519">
    <property type="entry name" value="NT_sf"/>
</dbReference>
<keyword evidence="3" id="KW-0819">tRNA processing</keyword>
<keyword evidence="5" id="KW-0479">Metal-binding</keyword>
<comment type="caution">
    <text evidence="9">The sequence shown here is derived from an EMBL/GenBank/DDBJ whole genome shotgun (WGS) entry which is preliminary data.</text>
</comment>
<sequence>MDPRLVRSSLEQVIYRDEAREIRIQDAVGLLAGAGMQVYVVGGAPRDWLMGVPTQDVDIAVDRSMEEVHQVLRRAYPDIDPVRSRFDRFGMMCWGDDASGGVDFSFLRSPGDIQNDDMRTTSFVPRGDVREDALMRDFSVNAFYYACHEEGILLDPLGCGLEDVQERLLRLITHPRVLETSYRITFRILQFICRGYTPAPNALEHLERYADHDIQGTGLRLQGFVASHFGAQHAQREEFKQRLYACARQEASRKLLDSVFR</sequence>
<dbReference type="EMBL" id="JAQNDM010000002">
    <property type="protein sequence ID" value="MDC0711350.1"/>
    <property type="molecule type" value="Genomic_DNA"/>
</dbReference>
<keyword evidence="10" id="KW-1185">Reference proteome</keyword>
<evidence type="ECO:0000256" key="1">
    <source>
        <dbReference type="ARBA" id="ARBA00001946"/>
    </source>
</evidence>
<organism evidence="9 10">
    <name type="scientific">Stigmatella ashevillensis</name>
    <dbReference type="NCBI Taxonomy" id="2995309"/>
    <lineage>
        <taxon>Bacteria</taxon>
        <taxon>Pseudomonadati</taxon>
        <taxon>Myxococcota</taxon>
        <taxon>Myxococcia</taxon>
        <taxon>Myxococcales</taxon>
        <taxon>Cystobacterineae</taxon>
        <taxon>Archangiaceae</taxon>
        <taxon>Stigmatella</taxon>
    </lineage>
</organism>
<keyword evidence="7" id="KW-0694">RNA-binding</keyword>
<dbReference type="SUPFAM" id="SSF81301">
    <property type="entry name" value="Nucleotidyltransferase"/>
    <property type="match status" value="1"/>
</dbReference>
<keyword evidence="2 7" id="KW-0808">Transferase</keyword>
<dbReference type="Pfam" id="PF01743">
    <property type="entry name" value="PolyA_pol"/>
    <property type="match status" value="1"/>
</dbReference>
<evidence type="ECO:0000256" key="2">
    <source>
        <dbReference type="ARBA" id="ARBA00022679"/>
    </source>
</evidence>
<keyword evidence="6" id="KW-0460">Magnesium</keyword>
<evidence type="ECO:0000256" key="4">
    <source>
        <dbReference type="ARBA" id="ARBA00022695"/>
    </source>
</evidence>
<dbReference type="PANTHER" id="PTHR46173">
    <property type="entry name" value="CCA TRNA NUCLEOTIDYLTRANSFERASE 1, MITOCHONDRIAL"/>
    <property type="match status" value="1"/>
</dbReference>
<dbReference type="InterPro" id="IPR002646">
    <property type="entry name" value="PolA_pol_head_dom"/>
</dbReference>
<comment type="similarity">
    <text evidence="7">Belongs to the tRNA nucleotidyltransferase/poly(A) polymerase family.</text>
</comment>
<evidence type="ECO:0000313" key="10">
    <source>
        <dbReference type="Proteomes" id="UP001221838"/>
    </source>
</evidence>
<dbReference type="RefSeq" id="WP_272141306.1">
    <property type="nucleotide sequence ID" value="NZ_JAQNDM010000002.1"/>
</dbReference>
<evidence type="ECO:0000256" key="6">
    <source>
        <dbReference type="ARBA" id="ARBA00022842"/>
    </source>
</evidence>
<comment type="cofactor">
    <cofactor evidence="1">
        <name>Mg(2+)</name>
        <dbReference type="ChEBI" id="CHEBI:18420"/>
    </cofactor>
</comment>
<evidence type="ECO:0000259" key="8">
    <source>
        <dbReference type="Pfam" id="PF01743"/>
    </source>
</evidence>
<proteinExistence type="inferred from homology"/>